<protein>
    <submittedName>
        <fullName evidence="2">Uncharacterized protein</fullName>
    </submittedName>
</protein>
<evidence type="ECO:0000313" key="3">
    <source>
        <dbReference type="Proteomes" id="UP000182444"/>
    </source>
</evidence>
<dbReference type="GeneID" id="90949739"/>
<feature type="compositionally biased region" description="Basic and acidic residues" evidence="1">
    <location>
        <begin position="12"/>
        <end position="32"/>
    </location>
</feature>
<dbReference type="VEuPathDB" id="FungiDB:YALI1_F33885g"/>
<accession>A0A1D8NQ33</accession>
<feature type="region of interest" description="Disordered" evidence="1">
    <location>
        <begin position="1"/>
        <end position="32"/>
    </location>
</feature>
<evidence type="ECO:0000313" key="2">
    <source>
        <dbReference type="EMBL" id="AOW07742.1"/>
    </source>
</evidence>
<dbReference type="RefSeq" id="XP_065950443.2">
    <property type="nucleotide sequence ID" value="XM_066094371.2"/>
</dbReference>
<dbReference type="EMBL" id="CP017558">
    <property type="protein sequence ID" value="AOW07742.1"/>
    <property type="molecule type" value="Genomic_DNA"/>
</dbReference>
<proteinExistence type="predicted"/>
<sequence>MLNVDPEGDGEAVSKDKEWIAREQERQETDKSEFKGFSEKFIPHLENQLSGLLQNEAFVWETIRTLGYGLMLESHRLQHLKKILFVTHCEPPRRYWSLLHASLVRLRRTALYWETKKISANDSVNMALTRAVYESLLLLLENLSKLVKHLSSKYSKNLCQIANRLWIIGHTMVRQTNHPGIPYNSVFSDITVRTAYIEYFYANRVLSKNFKPFHYSFHTDEYYPLYVIDIALDTAELEWICPGNFGDREAEKERIRDWKFAQK</sequence>
<dbReference type="AlphaFoldDB" id="A0A1D8NQ33"/>
<dbReference type="VEuPathDB" id="FungiDB:YALI0_A20658g"/>
<feature type="compositionally biased region" description="Acidic residues" evidence="1">
    <location>
        <begin position="1"/>
        <end position="10"/>
    </location>
</feature>
<reference evidence="2 3" key="1">
    <citation type="journal article" date="2016" name="PLoS ONE">
        <title>Sequence Assembly of Yarrowia lipolytica Strain W29/CLIB89 Shows Transposable Element Diversity.</title>
        <authorList>
            <person name="Magnan C."/>
            <person name="Yu J."/>
            <person name="Chang I."/>
            <person name="Jahn E."/>
            <person name="Kanomata Y."/>
            <person name="Wu J."/>
            <person name="Zeller M."/>
            <person name="Oakes M."/>
            <person name="Baldi P."/>
            <person name="Sandmeyer S."/>
        </authorList>
    </citation>
    <scope>NUCLEOTIDE SEQUENCE [LARGE SCALE GENOMIC DNA]</scope>
    <source>
        <strain evidence="3">CLIB89(W29)</strain>
    </source>
</reference>
<organism evidence="2 3">
    <name type="scientific">Yarrowia lipolytica</name>
    <name type="common">Candida lipolytica</name>
    <dbReference type="NCBI Taxonomy" id="4952"/>
    <lineage>
        <taxon>Eukaryota</taxon>
        <taxon>Fungi</taxon>
        <taxon>Dikarya</taxon>
        <taxon>Ascomycota</taxon>
        <taxon>Saccharomycotina</taxon>
        <taxon>Dipodascomycetes</taxon>
        <taxon>Dipodascales</taxon>
        <taxon>Dipodascales incertae sedis</taxon>
        <taxon>Yarrowia</taxon>
    </lineage>
</organism>
<name>A0A1D8NQ33_YARLL</name>
<gene>
    <name evidence="2" type="ORF">YALI1_F33885g</name>
</gene>
<dbReference type="KEGG" id="yli:90949739"/>
<evidence type="ECO:0000256" key="1">
    <source>
        <dbReference type="SAM" id="MobiDB-lite"/>
    </source>
</evidence>
<dbReference type="Proteomes" id="UP000182444">
    <property type="component" value="Chromosome 1F"/>
</dbReference>